<feature type="transmembrane region" description="Helical" evidence="1">
    <location>
        <begin position="264"/>
        <end position="290"/>
    </location>
</feature>
<feature type="transmembrane region" description="Helical" evidence="1">
    <location>
        <begin position="76"/>
        <end position="97"/>
    </location>
</feature>
<sequence>MPDPDPADFTSIGKNRNFARYLKFYVLNFTVAYPNDIPGTYLDAAGLIFWNTIKYFTLSGIFIFRNPNYYNYDSQLSFLVLWIATGVSSVIFIKSIVCCRNTILISIMNDEKVVPETSNDSFLQMMNVAIKSTHLAPLLLLISEIIYIIIYHDIPTVAFVAKNIVWISIIMVFVVCMVSETIIIILVSLISNLKSITLVIILSVTFYHIFLVRLDNVYELFSVTSISFVGGPSLLYFVMYSFRGYKNLYASISKSTNTPMSADTILSLSCIFVFLIYIVIVFCYLTVIGIDGINRSLLIPFDLAHNYLGKYSVILLVSVIGSAITEILVSLTEGDG</sequence>
<evidence type="ECO:0000313" key="2">
    <source>
        <dbReference type="EMBL" id="KII61494.1"/>
    </source>
</evidence>
<feature type="transmembrane region" description="Helical" evidence="1">
    <location>
        <begin position="196"/>
        <end position="214"/>
    </location>
</feature>
<gene>
    <name evidence="2" type="ORF">RF11_12910</name>
</gene>
<feature type="transmembrane region" description="Helical" evidence="1">
    <location>
        <begin position="135"/>
        <end position="152"/>
    </location>
</feature>
<proteinExistence type="predicted"/>
<organism evidence="2 3">
    <name type="scientific">Thelohanellus kitauei</name>
    <name type="common">Myxosporean</name>
    <dbReference type="NCBI Taxonomy" id="669202"/>
    <lineage>
        <taxon>Eukaryota</taxon>
        <taxon>Metazoa</taxon>
        <taxon>Cnidaria</taxon>
        <taxon>Myxozoa</taxon>
        <taxon>Myxosporea</taxon>
        <taxon>Bivalvulida</taxon>
        <taxon>Platysporina</taxon>
        <taxon>Myxobolidae</taxon>
        <taxon>Thelohanellus</taxon>
    </lineage>
</organism>
<keyword evidence="3" id="KW-1185">Reference proteome</keyword>
<feature type="transmembrane region" description="Helical" evidence="1">
    <location>
        <begin position="164"/>
        <end position="189"/>
    </location>
</feature>
<dbReference type="Proteomes" id="UP000031668">
    <property type="component" value="Unassembled WGS sequence"/>
</dbReference>
<keyword evidence="1" id="KW-1133">Transmembrane helix</keyword>
<keyword evidence="1" id="KW-0812">Transmembrane</keyword>
<feature type="transmembrane region" description="Helical" evidence="1">
    <location>
        <begin position="220"/>
        <end position="243"/>
    </location>
</feature>
<dbReference type="EMBL" id="JWZT01005339">
    <property type="protein sequence ID" value="KII61494.1"/>
    <property type="molecule type" value="Genomic_DNA"/>
</dbReference>
<name>A0A0C2MAY0_THEKT</name>
<evidence type="ECO:0000256" key="1">
    <source>
        <dbReference type="SAM" id="Phobius"/>
    </source>
</evidence>
<evidence type="ECO:0000313" key="3">
    <source>
        <dbReference type="Proteomes" id="UP000031668"/>
    </source>
</evidence>
<accession>A0A0C2MAY0</accession>
<comment type="caution">
    <text evidence="2">The sequence shown here is derived from an EMBL/GenBank/DDBJ whole genome shotgun (WGS) entry which is preliminary data.</text>
</comment>
<keyword evidence="1" id="KW-0472">Membrane</keyword>
<reference evidence="2 3" key="1">
    <citation type="journal article" date="2014" name="Genome Biol. Evol.">
        <title>The genome of the myxosporean Thelohanellus kitauei shows adaptations to nutrient acquisition within its fish host.</title>
        <authorList>
            <person name="Yang Y."/>
            <person name="Xiong J."/>
            <person name="Zhou Z."/>
            <person name="Huo F."/>
            <person name="Miao W."/>
            <person name="Ran C."/>
            <person name="Liu Y."/>
            <person name="Zhang J."/>
            <person name="Feng J."/>
            <person name="Wang M."/>
            <person name="Wang M."/>
            <person name="Wang L."/>
            <person name="Yao B."/>
        </authorList>
    </citation>
    <scope>NUCLEOTIDE SEQUENCE [LARGE SCALE GENOMIC DNA]</scope>
    <source>
        <strain evidence="2">Wuqing</strain>
    </source>
</reference>
<protein>
    <submittedName>
        <fullName evidence="2">Uncharacterized protein</fullName>
    </submittedName>
</protein>
<feature type="transmembrane region" description="Helical" evidence="1">
    <location>
        <begin position="310"/>
        <end position="331"/>
    </location>
</feature>
<dbReference type="AlphaFoldDB" id="A0A0C2MAY0"/>